<name>A0ABQ1Z7C3_9BACL</name>
<dbReference type="Gene3D" id="1.20.5.1930">
    <property type="match status" value="1"/>
</dbReference>
<dbReference type="PANTHER" id="PTHR24421:SF10">
    <property type="entry name" value="NITRATE_NITRITE SENSOR PROTEIN NARQ"/>
    <property type="match status" value="1"/>
</dbReference>
<accession>A0ABQ1Z7C3</accession>
<evidence type="ECO:0000256" key="7">
    <source>
        <dbReference type="ARBA" id="ARBA00022840"/>
    </source>
</evidence>
<dbReference type="Pfam" id="PF07730">
    <property type="entry name" value="HisKA_3"/>
    <property type="match status" value="1"/>
</dbReference>
<feature type="domain" description="Signal transduction histidine kinase subgroup 3 dimerisation and phosphoacceptor" evidence="11">
    <location>
        <begin position="81"/>
        <end position="141"/>
    </location>
</feature>
<keyword evidence="10" id="KW-0812">Transmembrane</keyword>
<comment type="caution">
    <text evidence="12">The sequence shown here is derived from an EMBL/GenBank/DDBJ whole genome shotgun (WGS) entry which is preliminary data.</text>
</comment>
<evidence type="ECO:0000256" key="2">
    <source>
        <dbReference type="ARBA" id="ARBA00012438"/>
    </source>
</evidence>
<evidence type="ECO:0000313" key="12">
    <source>
        <dbReference type="EMBL" id="GGH50161.1"/>
    </source>
</evidence>
<evidence type="ECO:0000313" key="13">
    <source>
        <dbReference type="Proteomes" id="UP000652153"/>
    </source>
</evidence>
<gene>
    <name evidence="12" type="ORF">GCM10008014_15070</name>
</gene>
<keyword evidence="10" id="KW-0472">Membrane</keyword>
<keyword evidence="7" id="KW-0067">ATP-binding</keyword>
<dbReference type="InterPro" id="IPR011712">
    <property type="entry name" value="Sig_transdc_His_kin_sub3_dim/P"/>
</dbReference>
<keyword evidence="9" id="KW-0175">Coiled coil</keyword>
<feature type="transmembrane region" description="Helical" evidence="10">
    <location>
        <begin position="44"/>
        <end position="61"/>
    </location>
</feature>
<keyword evidence="8" id="KW-0902">Two-component regulatory system</keyword>
<evidence type="ECO:0000256" key="1">
    <source>
        <dbReference type="ARBA" id="ARBA00000085"/>
    </source>
</evidence>
<keyword evidence="3" id="KW-0597">Phosphoprotein</keyword>
<feature type="transmembrane region" description="Helical" evidence="10">
    <location>
        <begin position="7"/>
        <end position="24"/>
    </location>
</feature>
<feature type="coiled-coil region" evidence="9">
    <location>
        <begin position="54"/>
        <end position="88"/>
    </location>
</feature>
<keyword evidence="10" id="KW-1133">Transmembrane helix</keyword>
<keyword evidence="6" id="KW-0418">Kinase</keyword>
<evidence type="ECO:0000259" key="11">
    <source>
        <dbReference type="Pfam" id="PF07730"/>
    </source>
</evidence>
<organism evidence="12 13">
    <name type="scientific">Paenibacillus silvae</name>
    <dbReference type="NCBI Taxonomy" id="1325358"/>
    <lineage>
        <taxon>Bacteria</taxon>
        <taxon>Bacillati</taxon>
        <taxon>Bacillota</taxon>
        <taxon>Bacilli</taxon>
        <taxon>Bacillales</taxon>
        <taxon>Paenibacillaceae</taxon>
        <taxon>Paenibacillus</taxon>
    </lineage>
</organism>
<dbReference type="InterPro" id="IPR050482">
    <property type="entry name" value="Sensor_HK_TwoCompSys"/>
</dbReference>
<sequence length="278" mass="32150">MSYKQIKWMILFIPTITVAIWEYVRHQFLLPYISMDLGNWLTPVLVYLVTITLLTKLFRILENIQKELERARSAKAALEAREELARELHDGIAQSLFLLSVKADKLEIGSNGNQQEQNVLSIRKTIHEVNRYVRQAITNLRLDRDENPVHRTSPSLLKQVHAMSKDIRTPIHIHWDLEEHHQDDKEKIELSACIREALINMDKYASATEGSITAVGMSHSWKITVSDNGQGFEGDPFAKKNKFGLRIMKERCNEMGWIMNMYRKDGRTIVEIQKGGLI</sequence>
<dbReference type="PANTHER" id="PTHR24421">
    <property type="entry name" value="NITRATE/NITRITE SENSOR PROTEIN NARX-RELATED"/>
    <property type="match status" value="1"/>
</dbReference>
<protein>
    <recommendedName>
        <fullName evidence="2">histidine kinase</fullName>
        <ecNumber evidence="2">2.7.13.3</ecNumber>
    </recommendedName>
</protein>
<dbReference type="Proteomes" id="UP000652153">
    <property type="component" value="Unassembled WGS sequence"/>
</dbReference>
<keyword evidence="13" id="KW-1185">Reference proteome</keyword>
<proteinExistence type="predicted"/>
<evidence type="ECO:0000256" key="8">
    <source>
        <dbReference type="ARBA" id="ARBA00023012"/>
    </source>
</evidence>
<comment type="catalytic activity">
    <reaction evidence="1">
        <text>ATP + protein L-histidine = ADP + protein N-phospho-L-histidine.</text>
        <dbReference type="EC" id="2.7.13.3"/>
    </reaction>
</comment>
<dbReference type="RefSeq" id="WP_188591890.1">
    <property type="nucleotide sequence ID" value="NZ_BMFU01000002.1"/>
</dbReference>
<evidence type="ECO:0000256" key="5">
    <source>
        <dbReference type="ARBA" id="ARBA00022741"/>
    </source>
</evidence>
<keyword evidence="4" id="KW-0808">Transferase</keyword>
<dbReference type="EC" id="2.7.13.3" evidence="2"/>
<evidence type="ECO:0000256" key="6">
    <source>
        <dbReference type="ARBA" id="ARBA00022777"/>
    </source>
</evidence>
<evidence type="ECO:0000256" key="3">
    <source>
        <dbReference type="ARBA" id="ARBA00022553"/>
    </source>
</evidence>
<keyword evidence="5" id="KW-0547">Nucleotide-binding</keyword>
<dbReference type="SUPFAM" id="SSF55874">
    <property type="entry name" value="ATPase domain of HSP90 chaperone/DNA topoisomerase II/histidine kinase"/>
    <property type="match status" value="1"/>
</dbReference>
<evidence type="ECO:0000256" key="9">
    <source>
        <dbReference type="SAM" id="Coils"/>
    </source>
</evidence>
<reference evidence="13" key="1">
    <citation type="journal article" date="2019" name="Int. J. Syst. Evol. Microbiol.">
        <title>The Global Catalogue of Microorganisms (GCM) 10K type strain sequencing project: providing services to taxonomists for standard genome sequencing and annotation.</title>
        <authorList>
            <consortium name="The Broad Institute Genomics Platform"/>
            <consortium name="The Broad Institute Genome Sequencing Center for Infectious Disease"/>
            <person name="Wu L."/>
            <person name="Ma J."/>
        </authorList>
    </citation>
    <scope>NUCLEOTIDE SEQUENCE [LARGE SCALE GENOMIC DNA]</scope>
    <source>
        <strain evidence="13">CGMCC 1.12770</strain>
    </source>
</reference>
<dbReference type="Gene3D" id="3.30.565.10">
    <property type="entry name" value="Histidine kinase-like ATPase, C-terminal domain"/>
    <property type="match status" value="1"/>
</dbReference>
<evidence type="ECO:0000256" key="4">
    <source>
        <dbReference type="ARBA" id="ARBA00022679"/>
    </source>
</evidence>
<dbReference type="InterPro" id="IPR036890">
    <property type="entry name" value="HATPase_C_sf"/>
</dbReference>
<evidence type="ECO:0000256" key="10">
    <source>
        <dbReference type="SAM" id="Phobius"/>
    </source>
</evidence>
<dbReference type="EMBL" id="BMFU01000002">
    <property type="protein sequence ID" value="GGH50161.1"/>
    <property type="molecule type" value="Genomic_DNA"/>
</dbReference>